<gene>
    <name evidence="7" type="ORF">BKN37_23430</name>
    <name evidence="8" type="ORF">C1Y40_02662</name>
</gene>
<proteinExistence type="predicted"/>
<organism evidence="7 9">
    <name type="scientific">Mycobacterium talmoniae</name>
    <dbReference type="NCBI Taxonomy" id="1858794"/>
    <lineage>
        <taxon>Bacteria</taxon>
        <taxon>Bacillati</taxon>
        <taxon>Actinomycetota</taxon>
        <taxon>Actinomycetes</taxon>
        <taxon>Mycobacteriales</taxon>
        <taxon>Mycobacteriaceae</taxon>
        <taxon>Mycobacterium</taxon>
    </lineage>
</organism>
<dbReference type="Gene3D" id="1.20.1420.30">
    <property type="entry name" value="NCX, central ion-binding region"/>
    <property type="match status" value="1"/>
</dbReference>
<feature type="transmembrane region" description="Helical" evidence="5">
    <location>
        <begin position="269"/>
        <end position="287"/>
    </location>
</feature>
<dbReference type="Proteomes" id="UP000179734">
    <property type="component" value="Unassembled WGS sequence"/>
</dbReference>
<dbReference type="AlphaFoldDB" id="A0A1S1N109"/>
<dbReference type="InterPro" id="IPR004837">
    <property type="entry name" value="NaCa_Exmemb"/>
</dbReference>
<reference evidence="8" key="3">
    <citation type="submission" date="2018-01" db="EMBL/GenBank/DDBJ databases">
        <authorList>
            <person name="Gaut B.S."/>
            <person name="Morton B.R."/>
            <person name="Clegg M.T."/>
            <person name="Duvall M.R."/>
        </authorList>
    </citation>
    <scope>NUCLEOTIDE SEQUENCE</scope>
    <source>
        <strain evidence="8">ATCC BAA-2683</strain>
    </source>
</reference>
<evidence type="ECO:0000313" key="10">
    <source>
        <dbReference type="Proteomes" id="UP000238296"/>
    </source>
</evidence>
<keyword evidence="4 5" id="KW-0472">Membrane</keyword>
<dbReference type="EMBL" id="PPEA01000384">
    <property type="protein sequence ID" value="PQM47158.1"/>
    <property type="molecule type" value="Genomic_DNA"/>
</dbReference>
<reference evidence="8 10" key="2">
    <citation type="journal article" date="2017" name="Int. J. Syst. Evol. Microbiol.">
        <title>Mycobacterium talmoniae sp. nov., a slowly growing mycobacterium isolated from human respiratory samples.</title>
        <authorList>
            <person name="Davidson R.M."/>
            <person name="DeGroote M.A."/>
            <person name="Marola J.L."/>
            <person name="Buss S."/>
            <person name="Jones V."/>
            <person name="McNeil M.R."/>
            <person name="Freifeld A.G."/>
            <person name="Elaine Epperson L."/>
            <person name="Hasan N.A."/>
            <person name="Jackson M."/>
            <person name="Iwen P.C."/>
            <person name="Salfinger M."/>
            <person name="Strong M."/>
        </authorList>
    </citation>
    <scope>NUCLEOTIDE SEQUENCE [LARGE SCALE GENOMIC DNA]</scope>
    <source>
        <strain evidence="8 10">ATCC BAA-2683</strain>
    </source>
</reference>
<reference evidence="7 9" key="1">
    <citation type="submission" date="2016-10" db="EMBL/GenBank/DDBJ databases">
        <title>Genome sequence of Mycobacterium talmonii.</title>
        <authorList>
            <person name="Greninger A.L."/>
            <person name="Elliott B."/>
            <person name="Vasireddy S."/>
            <person name="Vasireddy R."/>
        </authorList>
    </citation>
    <scope>NUCLEOTIDE SEQUENCE [LARGE SCALE GENOMIC DNA]</scope>
    <source>
        <strain evidence="7">MO-5499</strain>
        <strain evidence="9">NE-TNMC-100812</strain>
    </source>
</reference>
<evidence type="ECO:0000256" key="5">
    <source>
        <dbReference type="SAM" id="Phobius"/>
    </source>
</evidence>
<feature type="transmembrane region" description="Helical" evidence="5">
    <location>
        <begin position="307"/>
        <end position="325"/>
    </location>
</feature>
<protein>
    <submittedName>
        <fullName evidence="7">Sodium:proton exchanger</fullName>
    </submittedName>
</protein>
<evidence type="ECO:0000256" key="3">
    <source>
        <dbReference type="ARBA" id="ARBA00022989"/>
    </source>
</evidence>
<feature type="transmembrane region" description="Helical" evidence="5">
    <location>
        <begin position="337"/>
        <end position="354"/>
    </location>
</feature>
<feature type="transmembrane region" description="Helical" evidence="5">
    <location>
        <begin position="21"/>
        <end position="43"/>
    </location>
</feature>
<feature type="domain" description="Sodium/calcium exchanger membrane region" evidence="6">
    <location>
        <begin position="231"/>
        <end position="370"/>
    </location>
</feature>
<name>A0A1S1N109_9MYCO</name>
<evidence type="ECO:0000313" key="8">
    <source>
        <dbReference type="EMBL" id="PQM47158.1"/>
    </source>
</evidence>
<dbReference type="GO" id="GO:0055085">
    <property type="term" value="P:transmembrane transport"/>
    <property type="evidence" value="ECO:0007669"/>
    <property type="project" value="InterPro"/>
</dbReference>
<feature type="transmembrane region" description="Helical" evidence="5">
    <location>
        <begin position="49"/>
        <end position="69"/>
    </location>
</feature>
<comment type="subcellular location">
    <subcellularLocation>
        <location evidence="1">Membrane</location>
        <topology evidence="1">Multi-pass membrane protein</topology>
    </subcellularLocation>
</comment>
<dbReference type="Proteomes" id="UP000238296">
    <property type="component" value="Unassembled WGS sequence"/>
</dbReference>
<dbReference type="RefSeq" id="WP_071029336.1">
    <property type="nucleotide sequence ID" value="NZ_MLQM01000193.1"/>
</dbReference>
<evidence type="ECO:0000313" key="7">
    <source>
        <dbReference type="EMBL" id="OHU94730.1"/>
    </source>
</evidence>
<keyword evidence="9" id="KW-1185">Reference proteome</keyword>
<keyword evidence="2 5" id="KW-0812">Transmembrane</keyword>
<dbReference type="GO" id="GO:0016020">
    <property type="term" value="C:membrane"/>
    <property type="evidence" value="ECO:0007669"/>
    <property type="project" value="UniProtKB-SubCell"/>
</dbReference>
<accession>A0A1S1N109</accession>
<sequence>MLATSRPAVAVRPAARSPWRTLSRSALITAVFIVPAVVVRAAGLHPHPVVALLVYGGAVVAASFLLAWAAEAAQIDVSGGLAIALLALIAVLPEYAVDLYYAYSSGHAPEYTQYAAANMTGSNRLLMGLGWPVVVLVSLVVARKATGSKAAAVSLEPANRVELGFLLIAGVAAFAIPASGQIHLGLGLGLLAWFGFYLYKISHGDVEEPDLIGTAAALGELPDRTRRIAVAALFAVAGAVILLCAKPFADNLVAAGTELGIDRFLLVQWLAPLASEAPEFIIATIFASRGKGAAAIGTLISSKVNQWTLLIGSLPVAHLLGGGGFSLALDSRQIEEVLLTATQTLMGVMLILALRFHRATAWALLALFVVQFPITSTEGRLLLCGIYTAVAVAGLIVHRRHLTATVAAPFVGHAVRHGGHPHLPTDA</sequence>
<keyword evidence="3 5" id="KW-1133">Transmembrane helix</keyword>
<evidence type="ECO:0000256" key="2">
    <source>
        <dbReference type="ARBA" id="ARBA00022692"/>
    </source>
</evidence>
<comment type="caution">
    <text evidence="7">The sequence shown here is derived from an EMBL/GenBank/DDBJ whole genome shotgun (WGS) entry which is preliminary data.</text>
</comment>
<dbReference type="EMBL" id="MLQM01000193">
    <property type="protein sequence ID" value="OHU94730.1"/>
    <property type="molecule type" value="Genomic_DNA"/>
</dbReference>
<dbReference type="Pfam" id="PF01699">
    <property type="entry name" value="Na_Ca_ex"/>
    <property type="match status" value="2"/>
</dbReference>
<evidence type="ECO:0000256" key="4">
    <source>
        <dbReference type="ARBA" id="ARBA00023136"/>
    </source>
</evidence>
<evidence type="ECO:0000313" key="9">
    <source>
        <dbReference type="Proteomes" id="UP000179734"/>
    </source>
</evidence>
<feature type="transmembrane region" description="Helical" evidence="5">
    <location>
        <begin position="123"/>
        <end position="141"/>
    </location>
</feature>
<feature type="transmembrane region" description="Helical" evidence="5">
    <location>
        <begin position="228"/>
        <end position="249"/>
    </location>
</feature>
<evidence type="ECO:0000259" key="6">
    <source>
        <dbReference type="Pfam" id="PF01699"/>
    </source>
</evidence>
<evidence type="ECO:0000256" key="1">
    <source>
        <dbReference type="ARBA" id="ARBA00004141"/>
    </source>
</evidence>
<feature type="transmembrane region" description="Helical" evidence="5">
    <location>
        <begin position="380"/>
        <end position="397"/>
    </location>
</feature>
<feature type="transmembrane region" description="Helical" evidence="5">
    <location>
        <begin position="81"/>
        <end position="103"/>
    </location>
</feature>
<feature type="transmembrane region" description="Helical" evidence="5">
    <location>
        <begin position="161"/>
        <end position="176"/>
    </location>
</feature>
<feature type="domain" description="Sodium/calcium exchanger membrane region" evidence="6">
    <location>
        <begin position="50"/>
        <end position="199"/>
    </location>
</feature>
<dbReference type="InterPro" id="IPR044880">
    <property type="entry name" value="NCX_ion-bd_dom_sf"/>
</dbReference>